<dbReference type="OrthoDB" id="3712305at2"/>
<keyword evidence="4 6" id="KW-1133">Transmembrane helix</keyword>
<evidence type="ECO:0000313" key="8">
    <source>
        <dbReference type="EMBL" id="GAS87590.1"/>
    </source>
</evidence>
<sequence>MSTAALALAAALLAWPSAPRRLRALPRPPQRRPWAVLAPVLIALAWLVPIPVAVAAGAMVGTVALRRHRRAMQGRRAAESVALQSALEVLVGELRVGAHPVAAFTVAAQEVAGPVADGMRAVAARARLGADVAAGLDDVAVASPLPMHWHRLAVCWRLAEARGLAVATLMQTAAQDIVERERFSARVTAAMAGARTTAAMLAGLPVIGIALGQMIGAEPLAFLLAPGVGGWLLVIGVLLACAGLLWSDRIVAGVLK</sequence>
<evidence type="ECO:0000256" key="6">
    <source>
        <dbReference type="SAM" id="Phobius"/>
    </source>
</evidence>
<keyword evidence="3 6" id="KW-0812">Transmembrane</keyword>
<feature type="domain" description="Type II secretion system protein GspF" evidence="7">
    <location>
        <begin position="87"/>
        <end position="210"/>
    </location>
</feature>
<evidence type="ECO:0000259" key="7">
    <source>
        <dbReference type="Pfam" id="PF00482"/>
    </source>
</evidence>
<evidence type="ECO:0000256" key="1">
    <source>
        <dbReference type="ARBA" id="ARBA00004651"/>
    </source>
</evidence>
<evidence type="ECO:0000313" key="9">
    <source>
        <dbReference type="Proteomes" id="UP000069620"/>
    </source>
</evidence>
<comment type="subcellular location">
    <subcellularLocation>
        <location evidence="1">Cell membrane</location>
        <topology evidence="1">Multi-pass membrane protein</topology>
    </subcellularLocation>
</comment>
<keyword evidence="5 6" id="KW-0472">Membrane</keyword>
<organism evidence="8 9">
    <name type="scientific">Mycolicibacterium brisbanense</name>
    <dbReference type="NCBI Taxonomy" id="146020"/>
    <lineage>
        <taxon>Bacteria</taxon>
        <taxon>Bacillati</taxon>
        <taxon>Actinomycetota</taxon>
        <taxon>Actinomycetes</taxon>
        <taxon>Mycobacteriales</taxon>
        <taxon>Mycobacteriaceae</taxon>
        <taxon>Mycolicibacterium</taxon>
    </lineage>
</organism>
<proteinExistence type="predicted"/>
<name>A0A117I4W4_9MYCO</name>
<feature type="transmembrane region" description="Helical" evidence="6">
    <location>
        <begin position="34"/>
        <end position="65"/>
    </location>
</feature>
<comment type="caution">
    <text evidence="8">The sequence shown here is derived from an EMBL/GenBank/DDBJ whole genome shotgun (WGS) entry which is preliminary data.</text>
</comment>
<evidence type="ECO:0000256" key="4">
    <source>
        <dbReference type="ARBA" id="ARBA00022989"/>
    </source>
</evidence>
<dbReference type="PANTHER" id="PTHR35007:SF4">
    <property type="entry name" value="CONSERVED TRANSMEMBRANE PROTEIN-RELATED"/>
    <property type="match status" value="1"/>
</dbReference>
<accession>A0A117I4W4</accession>
<dbReference type="Proteomes" id="UP000069620">
    <property type="component" value="Unassembled WGS sequence"/>
</dbReference>
<dbReference type="GO" id="GO:0005886">
    <property type="term" value="C:plasma membrane"/>
    <property type="evidence" value="ECO:0007669"/>
    <property type="project" value="UniProtKB-SubCell"/>
</dbReference>
<dbReference type="EMBL" id="BCSX01000019">
    <property type="protein sequence ID" value="GAS87590.1"/>
    <property type="molecule type" value="Genomic_DNA"/>
</dbReference>
<dbReference type="STRING" id="146020.RMCB_1686"/>
<evidence type="ECO:0000256" key="3">
    <source>
        <dbReference type="ARBA" id="ARBA00022692"/>
    </source>
</evidence>
<gene>
    <name evidence="8" type="ORF">RMCB_1686</name>
</gene>
<feature type="transmembrane region" description="Helical" evidence="6">
    <location>
        <begin position="221"/>
        <end position="246"/>
    </location>
</feature>
<evidence type="ECO:0000256" key="5">
    <source>
        <dbReference type="ARBA" id="ARBA00023136"/>
    </source>
</evidence>
<feature type="transmembrane region" description="Helical" evidence="6">
    <location>
        <begin position="192"/>
        <end position="215"/>
    </location>
</feature>
<evidence type="ECO:0000256" key="2">
    <source>
        <dbReference type="ARBA" id="ARBA00022475"/>
    </source>
</evidence>
<dbReference type="Pfam" id="PF00482">
    <property type="entry name" value="T2SSF"/>
    <property type="match status" value="1"/>
</dbReference>
<reference evidence="9" key="1">
    <citation type="journal article" date="2016" name="Genome Announc.">
        <title>Draft Genome Sequences of Five Rapidly Growing Mycobacterium Species, M. thermoresistibile, M. fortuitum subsp. acetamidolyticum, M. canariasense, M. brisbanense, and M. novocastrense.</title>
        <authorList>
            <person name="Katahira K."/>
            <person name="Ogura Y."/>
            <person name="Gotoh Y."/>
            <person name="Hayashi T."/>
        </authorList>
    </citation>
    <scope>NUCLEOTIDE SEQUENCE [LARGE SCALE GENOMIC DNA]</scope>
    <source>
        <strain evidence="9">JCM15654</strain>
    </source>
</reference>
<keyword evidence="2" id="KW-1003">Cell membrane</keyword>
<dbReference type="PANTHER" id="PTHR35007">
    <property type="entry name" value="INTEGRAL MEMBRANE PROTEIN-RELATED"/>
    <property type="match status" value="1"/>
</dbReference>
<keyword evidence="9" id="KW-1185">Reference proteome</keyword>
<dbReference type="InterPro" id="IPR018076">
    <property type="entry name" value="T2SS_GspF_dom"/>
</dbReference>
<dbReference type="RefSeq" id="WP_062828418.1">
    <property type="nucleotide sequence ID" value="NZ_BCSX01000019.1"/>
</dbReference>
<reference evidence="9" key="2">
    <citation type="submission" date="2016-02" db="EMBL/GenBank/DDBJ databases">
        <title>Draft genome sequence of five rapidly growing Mycobacterium species.</title>
        <authorList>
            <person name="Katahira K."/>
            <person name="Gotou Y."/>
            <person name="Iida K."/>
            <person name="Ogura Y."/>
            <person name="Hayashi T."/>
        </authorList>
    </citation>
    <scope>NUCLEOTIDE SEQUENCE [LARGE SCALE GENOMIC DNA]</scope>
    <source>
        <strain evidence="9">JCM15654</strain>
    </source>
</reference>
<dbReference type="AlphaFoldDB" id="A0A117I4W4"/>
<protein>
    <submittedName>
        <fullName evidence="8">Type II secretion system protein F</fullName>
    </submittedName>
</protein>